<evidence type="ECO:0000313" key="2">
    <source>
        <dbReference type="EMBL" id="KAK9752158.1"/>
    </source>
</evidence>
<gene>
    <name evidence="2" type="ORF">QE152_g4462</name>
</gene>
<sequence length="255" mass="29740">MGAGTWNITSLTGKEVEITKEMRKFKLDILGISETRKQGKGNIKLTDGYTLYYSGIEPGQRIKERVEGTEKNNTEEFYEQLQMLIDKKKEGNNRIIILGDWNARVGNDKSLGLESMRQHGEEIINRNGRKMIEFCIINDLIIGNTFWDQPLDGKYTFVAEEREARSIIDYIVYTSDIQNKIEEVNTIREAELATQHRLVKAIINDISVTIEKRKEYYRIPVHKLKEPERKFRYEENTEVAFKNAEQVRKGTLEEL</sequence>
<dbReference type="SUPFAM" id="SSF56219">
    <property type="entry name" value="DNase I-like"/>
    <property type="match status" value="1"/>
</dbReference>
<dbReference type="InterPro" id="IPR005135">
    <property type="entry name" value="Endo/exonuclease/phosphatase"/>
</dbReference>
<evidence type="ECO:0000259" key="1">
    <source>
        <dbReference type="Pfam" id="PF03372"/>
    </source>
</evidence>
<organism evidence="2 3">
    <name type="scientific">Popillia japonica</name>
    <name type="common">Japanese beetle</name>
    <dbReference type="NCBI Taxonomy" id="7064"/>
    <lineage>
        <taxon>Eukaryota</taxon>
        <taxon>Metazoa</taxon>
        <taxon>Ecdysozoa</taxon>
        <taxon>Arthropoda</taxon>
        <taxon>Hexapoda</taxon>
        <taxon>Insecta</taxon>
        <taxon>Pterygota</taxon>
        <taxon>Neoptera</taxon>
        <taxon>Endopterygota</taxon>
        <taxon>Coleoptera</taxon>
        <taxon>Polyphaga</taxon>
        <taxon>Scarabaeiformia</taxon>
        <taxon>Scarabaeidae</taxon>
        <taxon>Rutelinae</taxon>
        <taxon>Popillia</taxon>
    </lineage>
</organism>
<accession>A0AAW1MUT7</accession>
<keyword evidence="3" id="KW-1185">Reference proteome</keyword>
<evidence type="ECO:0000313" key="3">
    <source>
        <dbReference type="Proteomes" id="UP001458880"/>
    </source>
</evidence>
<keyword evidence="2" id="KW-0540">Nuclease</keyword>
<protein>
    <submittedName>
        <fullName evidence="2">Endonuclease-reverse transcriptase</fullName>
    </submittedName>
</protein>
<keyword evidence="2" id="KW-0378">Hydrolase</keyword>
<dbReference type="InterPro" id="IPR036691">
    <property type="entry name" value="Endo/exonu/phosph_ase_sf"/>
</dbReference>
<dbReference type="GO" id="GO:0004519">
    <property type="term" value="F:endonuclease activity"/>
    <property type="evidence" value="ECO:0007669"/>
    <property type="project" value="UniProtKB-KW"/>
</dbReference>
<dbReference type="Gene3D" id="3.60.10.10">
    <property type="entry name" value="Endonuclease/exonuclease/phosphatase"/>
    <property type="match status" value="2"/>
</dbReference>
<comment type="caution">
    <text evidence="2">The sequence shown here is derived from an EMBL/GenBank/DDBJ whole genome shotgun (WGS) entry which is preliminary data.</text>
</comment>
<dbReference type="AlphaFoldDB" id="A0AAW1MUT7"/>
<feature type="domain" description="Endonuclease/exonuclease/phosphatase" evidence="1">
    <location>
        <begin position="4"/>
        <end position="176"/>
    </location>
</feature>
<keyword evidence="2" id="KW-0255">Endonuclease</keyword>
<dbReference type="Pfam" id="PF03372">
    <property type="entry name" value="Exo_endo_phos"/>
    <property type="match status" value="1"/>
</dbReference>
<name>A0AAW1MUT7_POPJA</name>
<reference evidence="2 3" key="1">
    <citation type="journal article" date="2024" name="BMC Genomics">
        <title>De novo assembly and annotation of Popillia japonica's genome with initial clues to its potential as an invasive pest.</title>
        <authorList>
            <person name="Cucini C."/>
            <person name="Boschi S."/>
            <person name="Funari R."/>
            <person name="Cardaioli E."/>
            <person name="Iannotti N."/>
            <person name="Marturano G."/>
            <person name="Paoli F."/>
            <person name="Bruttini M."/>
            <person name="Carapelli A."/>
            <person name="Frati F."/>
            <person name="Nardi F."/>
        </authorList>
    </citation>
    <scope>NUCLEOTIDE SEQUENCE [LARGE SCALE GENOMIC DNA]</scope>
    <source>
        <strain evidence="2">DMR45628</strain>
    </source>
</reference>
<proteinExistence type="predicted"/>
<dbReference type="Proteomes" id="UP001458880">
    <property type="component" value="Unassembled WGS sequence"/>
</dbReference>
<dbReference type="EMBL" id="JASPKY010000023">
    <property type="protein sequence ID" value="KAK9752158.1"/>
    <property type="molecule type" value="Genomic_DNA"/>
</dbReference>